<accession>A0A0R3SBU0</accession>
<keyword evidence="1" id="KW-1133">Transmembrane helix</keyword>
<evidence type="ECO:0000256" key="1">
    <source>
        <dbReference type="SAM" id="Phobius"/>
    </source>
</evidence>
<protein>
    <submittedName>
        <fullName evidence="2 4">Uncharacterized protein</fullName>
    </submittedName>
</protein>
<dbReference type="WBParaSite" id="HDID_0000197901-mRNA-1">
    <property type="protein sequence ID" value="HDID_0000197901-mRNA-1"/>
    <property type="gene ID" value="HDID_0000197901"/>
</dbReference>
<dbReference type="Proteomes" id="UP000274504">
    <property type="component" value="Unassembled WGS sequence"/>
</dbReference>
<name>A0A0R3SBU0_HYMDI</name>
<evidence type="ECO:0000313" key="2">
    <source>
        <dbReference type="EMBL" id="VDL19441.1"/>
    </source>
</evidence>
<evidence type="ECO:0000313" key="4">
    <source>
        <dbReference type="WBParaSite" id="HDID_0000197901-mRNA-1"/>
    </source>
</evidence>
<reference evidence="4" key="1">
    <citation type="submission" date="2017-02" db="UniProtKB">
        <authorList>
            <consortium name="WormBaseParasite"/>
        </authorList>
    </citation>
    <scope>IDENTIFICATION</scope>
</reference>
<proteinExistence type="predicted"/>
<sequence length="95" mass="11301">MRDGTSSSLWKQWEKPPTHVAEYRRRRRLPSRCSRPRFFYLFLDHIVLVFDRVILVFDHVVLVFDHVVLVFDRVVLVVLVAVAVVDLLYIPTLPR</sequence>
<keyword evidence="1" id="KW-0472">Membrane</keyword>
<gene>
    <name evidence="2" type="ORF">HDID_LOCUS1980</name>
</gene>
<evidence type="ECO:0000313" key="3">
    <source>
        <dbReference type="Proteomes" id="UP000274504"/>
    </source>
</evidence>
<keyword evidence="1" id="KW-0812">Transmembrane</keyword>
<dbReference type="EMBL" id="UYSG01000429">
    <property type="protein sequence ID" value="VDL19441.1"/>
    <property type="molecule type" value="Genomic_DNA"/>
</dbReference>
<dbReference type="AlphaFoldDB" id="A0A0R3SBU0"/>
<feature type="transmembrane region" description="Helical" evidence="1">
    <location>
        <begin position="38"/>
        <end position="64"/>
    </location>
</feature>
<reference evidence="2 3" key="2">
    <citation type="submission" date="2018-11" db="EMBL/GenBank/DDBJ databases">
        <authorList>
            <consortium name="Pathogen Informatics"/>
        </authorList>
    </citation>
    <scope>NUCLEOTIDE SEQUENCE [LARGE SCALE GENOMIC DNA]</scope>
</reference>
<feature type="transmembrane region" description="Helical" evidence="1">
    <location>
        <begin position="70"/>
        <end position="90"/>
    </location>
</feature>
<organism evidence="4">
    <name type="scientific">Hymenolepis diminuta</name>
    <name type="common">Rat tapeworm</name>
    <dbReference type="NCBI Taxonomy" id="6216"/>
    <lineage>
        <taxon>Eukaryota</taxon>
        <taxon>Metazoa</taxon>
        <taxon>Spiralia</taxon>
        <taxon>Lophotrochozoa</taxon>
        <taxon>Platyhelminthes</taxon>
        <taxon>Cestoda</taxon>
        <taxon>Eucestoda</taxon>
        <taxon>Cyclophyllidea</taxon>
        <taxon>Hymenolepididae</taxon>
        <taxon>Hymenolepis</taxon>
    </lineage>
</organism>